<keyword evidence="1" id="KW-0251">Elongation factor</keyword>
<keyword evidence="1" id="KW-0648">Protein biosynthesis</keyword>
<keyword evidence="2" id="KW-1185">Reference proteome</keyword>
<protein>
    <submittedName>
        <fullName evidence="1">Translation elongation factor Ts</fullName>
    </submittedName>
</protein>
<organism evidence="1 2">
    <name type="scientific">Candidatus Syntrophosphaera thermopropionivorans</name>
    <dbReference type="NCBI Taxonomy" id="2593015"/>
    <lineage>
        <taxon>Bacteria</taxon>
        <taxon>Pseudomonadati</taxon>
        <taxon>Candidatus Cloacimonadota</taxon>
        <taxon>Candidatus Cloacimonadia</taxon>
        <taxon>Candidatus Cloacimonadales</taxon>
        <taxon>Candidatus Cloacimonadaceae</taxon>
        <taxon>Candidatus Syntrophosphaera</taxon>
    </lineage>
</organism>
<gene>
    <name evidence="1" type="primary">tsf</name>
    <name evidence="1" type="ORF">E0946_06425</name>
</gene>
<proteinExistence type="predicted"/>
<accession>A0AC61QHX2</accession>
<dbReference type="Proteomes" id="UP000294588">
    <property type="component" value="Unassembled WGS sequence"/>
</dbReference>
<evidence type="ECO:0000313" key="1">
    <source>
        <dbReference type="EMBL" id="TDF72552.1"/>
    </source>
</evidence>
<sequence>MQEITAKQVKELRDRTGVGILECRKALEATNGDMEAAIKYLRERGIAKAESKASRQTKEGLIHAYIHFNGRLGVMLELNCESDFVARTEQFKKLAQELALQIAATNPLAITSDQIDPVIIEREREIARNKAINEGKKPEIVEKIVEGTLKKFCSENALLEQELVNEPGVTVRDLINSTIAQTGENIQISRFVRYALGEE</sequence>
<reference evidence="1" key="1">
    <citation type="submission" date="2019-03" db="EMBL/GenBank/DDBJ databases">
        <title>Candidatus Syntrophosphaera thermopropionivorans: a novel player in syntrophic propionate oxidation during anaerobic digestion.</title>
        <authorList>
            <person name="Dyksma S."/>
        </authorList>
    </citation>
    <scope>NUCLEOTIDE SEQUENCE</scope>
    <source>
        <strain evidence="1">W5</strain>
    </source>
</reference>
<comment type="caution">
    <text evidence="1">The sequence shown here is derived from an EMBL/GenBank/DDBJ whole genome shotgun (WGS) entry which is preliminary data.</text>
</comment>
<evidence type="ECO:0000313" key="2">
    <source>
        <dbReference type="Proteomes" id="UP000294588"/>
    </source>
</evidence>
<name>A0AC61QHX2_9BACT</name>
<dbReference type="EMBL" id="SMOG01000026">
    <property type="protein sequence ID" value="TDF72552.1"/>
    <property type="molecule type" value="Genomic_DNA"/>
</dbReference>